<dbReference type="EMBL" id="DYDO01000008">
    <property type="protein sequence ID" value="DBA18890.1"/>
    <property type="molecule type" value="Genomic_DNA"/>
</dbReference>
<evidence type="ECO:0000313" key="14">
    <source>
        <dbReference type="EMBL" id="DBA18890.1"/>
    </source>
</evidence>
<keyword evidence="4 12" id="KW-0716">Sensory transduction</keyword>
<dbReference type="Proteomes" id="UP001181693">
    <property type="component" value="Unassembled WGS sequence"/>
</dbReference>
<accession>A0AAV3A1T4</accession>
<evidence type="ECO:0000256" key="10">
    <source>
        <dbReference type="ARBA" id="ARBA00023224"/>
    </source>
</evidence>
<dbReference type="Pfam" id="PF05296">
    <property type="entry name" value="TAS2R"/>
    <property type="match status" value="1"/>
</dbReference>
<feature type="transmembrane region" description="Helical" evidence="13">
    <location>
        <begin position="190"/>
        <end position="218"/>
    </location>
</feature>
<dbReference type="PANTHER" id="PTHR11394">
    <property type="entry name" value="TASTE RECEPTOR TYPE 2"/>
    <property type="match status" value="1"/>
</dbReference>
<dbReference type="SUPFAM" id="SSF81321">
    <property type="entry name" value="Family A G protein-coupled receptor-like"/>
    <property type="match status" value="1"/>
</dbReference>
<evidence type="ECO:0000256" key="7">
    <source>
        <dbReference type="ARBA" id="ARBA00023040"/>
    </source>
</evidence>
<dbReference type="GO" id="GO:0004930">
    <property type="term" value="F:G protein-coupled receptor activity"/>
    <property type="evidence" value="ECO:0007669"/>
    <property type="project" value="UniProtKB-KW"/>
</dbReference>
<keyword evidence="7 12" id="KW-0297">G-protein coupled receptor</keyword>
<reference evidence="14" key="1">
    <citation type="thesis" date="2020" institute="ProQuest LLC" country="789 East Eisenhower Parkway, Ann Arbor, MI, USA">
        <title>Comparative Genomics and Chromosome Evolution.</title>
        <authorList>
            <person name="Mudd A.B."/>
        </authorList>
    </citation>
    <scope>NUCLEOTIDE SEQUENCE</scope>
    <source>
        <strain evidence="14">1538</strain>
        <tissue evidence="14">Blood</tissue>
    </source>
</reference>
<evidence type="ECO:0000256" key="1">
    <source>
        <dbReference type="ARBA" id="ARBA00004141"/>
    </source>
</evidence>
<evidence type="ECO:0000256" key="6">
    <source>
        <dbReference type="ARBA" id="ARBA00022989"/>
    </source>
</evidence>
<dbReference type="GO" id="GO:0016020">
    <property type="term" value="C:membrane"/>
    <property type="evidence" value="ECO:0007669"/>
    <property type="project" value="UniProtKB-SubCell"/>
</dbReference>
<comment type="caution">
    <text evidence="14">The sequence shown here is derived from an EMBL/GenBank/DDBJ whole genome shotgun (WGS) entry which is preliminary data.</text>
</comment>
<protein>
    <recommendedName>
        <fullName evidence="12">Taste receptor type 2</fullName>
    </recommendedName>
</protein>
<organism evidence="14 15">
    <name type="scientific">Pyxicephalus adspersus</name>
    <name type="common">African bullfrog</name>
    <dbReference type="NCBI Taxonomy" id="30357"/>
    <lineage>
        <taxon>Eukaryota</taxon>
        <taxon>Metazoa</taxon>
        <taxon>Chordata</taxon>
        <taxon>Craniata</taxon>
        <taxon>Vertebrata</taxon>
        <taxon>Euteleostomi</taxon>
        <taxon>Amphibia</taxon>
        <taxon>Batrachia</taxon>
        <taxon>Anura</taxon>
        <taxon>Neobatrachia</taxon>
        <taxon>Ranoidea</taxon>
        <taxon>Pyxicephalidae</taxon>
        <taxon>Pyxicephalinae</taxon>
        <taxon>Pyxicephalus</taxon>
    </lineage>
</organism>
<keyword evidence="10 12" id="KW-0807">Transducer</keyword>
<evidence type="ECO:0000256" key="8">
    <source>
        <dbReference type="ARBA" id="ARBA00023136"/>
    </source>
</evidence>
<comment type="similarity">
    <text evidence="2 11">Belongs to the G-protein coupled receptor T2R family.</text>
</comment>
<comment type="subcellular location">
    <subcellularLocation>
        <location evidence="1 12">Membrane</location>
        <topology evidence="1 12">Multi-pass membrane protein</topology>
    </subcellularLocation>
</comment>
<dbReference type="Gene3D" id="1.20.1070.10">
    <property type="entry name" value="Rhodopsin 7-helix transmembrane proteins"/>
    <property type="match status" value="1"/>
</dbReference>
<keyword evidence="5 12" id="KW-0812">Transmembrane</keyword>
<evidence type="ECO:0000256" key="11">
    <source>
        <dbReference type="RuleBase" id="RU004423"/>
    </source>
</evidence>
<dbReference type="PANTHER" id="PTHR11394:SF147">
    <property type="entry name" value="TASTE RECEPTOR TYPE 2"/>
    <property type="match status" value="1"/>
</dbReference>
<feature type="transmembrane region" description="Helical" evidence="13">
    <location>
        <begin position="239"/>
        <end position="257"/>
    </location>
</feature>
<dbReference type="FunFam" id="1.20.1070.10:FF:000055">
    <property type="entry name" value="Taste receptor type 2"/>
    <property type="match status" value="1"/>
</dbReference>
<feature type="transmembrane region" description="Helical" evidence="13">
    <location>
        <begin position="12"/>
        <end position="36"/>
    </location>
</feature>
<keyword evidence="8 12" id="KW-0472">Membrane</keyword>
<keyword evidence="6 13" id="KW-1133">Transmembrane helix</keyword>
<evidence type="ECO:0000256" key="5">
    <source>
        <dbReference type="ARBA" id="ARBA00022692"/>
    </source>
</evidence>
<dbReference type="GO" id="GO:0033038">
    <property type="term" value="F:bitter taste receptor activity"/>
    <property type="evidence" value="ECO:0007669"/>
    <property type="project" value="InterPro"/>
</dbReference>
<sequence length="309" mass="34987">MALDTFSIPSFAQIYFGILVVESIIGIFTNVFIVLVNLRDWLKGQSLNSSDHLVVSLALSNTCFSFANTAIIVCFIYFVEFVFPDYVFYIVYGTMSYTIFSSSWLSSWLCLFFFLKIINFKGGCFGWMKMKVGSLVPWLIFLSQVISCISSLPLIWTTTKVYSQNSTSSDLGGNETSTVTKYKINEFYNIFSIIVNCFVPFLIVMATTGCIIASLSLHTRHMKQNMEDSHGPSLKVHQAAARTMSSLLVIYLIFYVVELGLGFLPMSSLFYWICFMLISFFPTLQSIVLITGNSKLRQICSELLNCRKK</sequence>
<gene>
    <name evidence="14" type="ORF">GDO54_014784</name>
</gene>
<evidence type="ECO:0000313" key="15">
    <source>
        <dbReference type="Proteomes" id="UP001181693"/>
    </source>
</evidence>
<feature type="transmembrane region" description="Helical" evidence="13">
    <location>
        <begin position="135"/>
        <end position="156"/>
    </location>
</feature>
<evidence type="ECO:0000256" key="3">
    <source>
        <dbReference type="ARBA" id="ARBA00022480"/>
    </source>
</evidence>
<feature type="transmembrane region" description="Helical" evidence="13">
    <location>
        <begin position="269"/>
        <end position="290"/>
    </location>
</feature>
<feature type="transmembrane region" description="Helical" evidence="13">
    <location>
        <begin position="57"/>
        <end position="78"/>
    </location>
</feature>
<keyword evidence="15" id="KW-1185">Reference proteome</keyword>
<keyword evidence="9 12" id="KW-0675">Receptor</keyword>
<evidence type="ECO:0000256" key="12">
    <source>
        <dbReference type="RuleBase" id="RU004424"/>
    </source>
</evidence>
<feature type="transmembrane region" description="Helical" evidence="13">
    <location>
        <begin position="90"/>
        <end position="115"/>
    </location>
</feature>
<name>A0AAV3A1T4_PYXAD</name>
<evidence type="ECO:0000256" key="13">
    <source>
        <dbReference type="SAM" id="Phobius"/>
    </source>
</evidence>
<proteinExistence type="inferred from homology"/>
<dbReference type="InterPro" id="IPR007960">
    <property type="entry name" value="TAS2R"/>
</dbReference>
<evidence type="ECO:0000256" key="9">
    <source>
        <dbReference type="ARBA" id="ARBA00023170"/>
    </source>
</evidence>
<dbReference type="AlphaFoldDB" id="A0AAV3A1T4"/>
<evidence type="ECO:0000256" key="2">
    <source>
        <dbReference type="ARBA" id="ARBA00007376"/>
    </source>
</evidence>
<keyword evidence="3 12" id="KW-0919">Taste</keyword>
<evidence type="ECO:0000256" key="4">
    <source>
        <dbReference type="ARBA" id="ARBA00022606"/>
    </source>
</evidence>